<evidence type="ECO:0000313" key="1">
    <source>
        <dbReference type="EMBL" id="JAP61446.1"/>
    </source>
</evidence>
<name>A0A0V0J7B2_SCHSO</name>
<organism evidence="1">
    <name type="scientific">Schistocephalus solidus</name>
    <name type="common">Tapeworm</name>
    <dbReference type="NCBI Taxonomy" id="70667"/>
    <lineage>
        <taxon>Eukaryota</taxon>
        <taxon>Metazoa</taxon>
        <taxon>Spiralia</taxon>
        <taxon>Lophotrochozoa</taxon>
        <taxon>Platyhelminthes</taxon>
        <taxon>Cestoda</taxon>
        <taxon>Eucestoda</taxon>
        <taxon>Diphyllobothriidea</taxon>
        <taxon>Diphyllobothriidae</taxon>
        <taxon>Schistocephalus</taxon>
    </lineage>
</organism>
<dbReference type="EMBL" id="GEEE01001779">
    <property type="protein sequence ID" value="JAP61446.1"/>
    <property type="molecule type" value="Transcribed_RNA"/>
</dbReference>
<reference evidence="1" key="1">
    <citation type="submission" date="2016-01" db="EMBL/GenBank/DDBJ databases">
        <title>Reference transcriptome for the parasite Schistocephalus solidus: insights into the molecular evolution of parasitism.</title>
        <authorList>
            <person name="Hebert F.O."/>
            <person name="Grambauer S."/>
            <person name="Barber I."/>
            <person name="Landry C.R."/>
            <person name="Aubin-Horth N."/>
        </authorList>
    </citation>
    <scope>NUCLEOTIDE SEQUENCE</scope>
</reference>
<gene>
    <name evidence="1" type="ORF">TR127323</name>
</gene>
<sequence>MVLLKPNLRVTSPISMVINHFSFNFFRRSVGNNNHHPYTRSTSDIVTAVSEFCRLSGQSKLPSGGKTDELWVPTPVGCAYSSAIKHFRSCGSLAAKKSCTLSAAFSN</sequence>
<accession>A0A0V0J7B2</accession>
<dbReference type="EMBL" id="GEEE01008780">
    <property type="protein sequence ID" value="JAP54445.1"/>
    <property type="molecule type" value="Transcribed_RNA"/>
</dbReference>
<dbReference type="AlphaFoldDB" id="A0A0V0J7B2"/>
<protein>
    <submittedName>
        <fullName evidence="1">Uncharacterized protein</fullName>
    </submittedName>
</protein>
<proteinExistence type="predicted"/>